<dbReference type="EMBL" id="QORE01000521">
    <property type="protein sequence ID" value="RCI73810.1"/>
    <property type="molecule type" value="Genomic_DNA"/>
</dbReference>
<organism evidence="1 2">
    <name type="scientific">Pseudomonas aeruginosa</name>
    <dbReference type="NCBI Taxonomy" id="287"/>
    <lineage>
        <taxon>Bacteria</taxon>
        <taxon>Pseudomonadati</taxon>
        <taxon>Pseudomonadota</taxon>
        <taxon>Gammaproteobacteria</taxon>
        <taxon>Pseudomonadales</taxon>
        <taxon>Pseudomonadaceae</taxon>
        <taxon>Pseudomonas</taxon>
    </lineage>
</organism>
<reference evidence="1 2" key="1">
    <citation type="submission" date="2018-07" db="EMBL/GenBank/DDBJ databases">
        <title>Mechanisms of high-level aminoglycoside resistance among Gram-negative pathogens in Brazil.</title>
        <authorList>
            <person name="Ballaben A.S."/>
            <person name="Darini A.L.C."/>
            <person name="Doi Y."/>
        </authorList>
    </citation>
    <scope>NUCLEOTIDE SEQUENCE [LARGE SCALE GENOMIC DNA]</scope>
    <source>
        <strain evidence="1 2">B2-305</strain>
    </source>
</reference>
<evidence type="ECO:0000313" key="1">
    <source>
        <dbReference type="EMBL" id="RCI73810.1"/>
    </source>
</evidence>
<sequence>MRDEMQAIFGQMFDSVFSESVTSFAGEYPGPGVFDPVTETTTSQPVRYSGRGVFHNYEANRIDGINIHVGDIQLIALINEVSDQPAVGHELSTTDVVPILGGPLAGYRIVRVGGDPAGVHHDLQLRKA</sequence>
<gene>
    <name evidence="1" type="ORF">DT376_16385</name>
</gene>
<comment type="caution">
    <text evidence="1">The sequence shown here is derived from an EMBL/GenBank/DDBJ whole genome shotgun (WGS) entry which is preliminary data.</text>
</comment>
<name>A0A367M8T1_PSEAI</name>
<dbReference type="AlphaFoldDB" id="A0A367M8T1"/>
<protein>
    <recommendedName>
        <fullName evidence="3">Glutamate 5-kinase</fullName>
    </recommendedName>
</protein>
<evidence type="ECO:0000313" key="2">
    <source>
        <dbReference type="Proteomes" id="UP000253594"/>
    </source>
</evidence>
<accession>A0A367M8T1</accession>
<proteinExistence type="predicted"/>
<dbReference type="Proteomes" id="UP000253594">
    <property type="component" value="Unassembled WGS sequence"/>
</dbReference>
<evidence type="ECO:0008006" key="3">
    <source>
        <dbReference type="Google" id="ProtNLM"/>
    </source>
</evidence>
<dbReference type="RefSeq" id="WP_252638215.1">
    <property type="nucleotide sequence ID" value="NZ_CP054844.1"/>
</dbReference>